<evidence type="ECO:0000313" key="2">
    <source>
        <dbReference type="Proteomes" id="UP000481153"/>
    </source>
</evidence>
<proteinExistence type="predicted"/>
<name>A0A6G0X751_9STRA</name>
<evidence type="ECO:0000313" key="1">
    <source>
        <dbReference type="EMBL" id="KAF0735822.1"/>
    </source>
</evidence>
<sequence length="639" mass="73910">MHGNSTLEERLQALSKASKAQEAVLLTVLQHVHDGVQEVVMAQPTDPFLYMASYLQHTMTLQVEPEDVVLAKELHKKQIQLGKLRLEMLQLRRSRVRALVKCLEIEAELGIEPSETVVTADDHEFLKPERQLDQTDWCPTAQDLMDVPSTPSVHLAIAGSPNINASLEYFLPEVVDALVELQKYRPEDPLHWLVDHFRSKSSQTLAHVASLKLTLGQYRLYLDEIRDQVPTATEETHRASDNEKSLQAQLDERNRLIRHLSVTNAAKRSETSIRGRQIVVNFEKLWIPIDSIEPIAKFTPFQLQALHRAEIFLMRADEVAYKAKLQFDLEYASSTKIQAMYKCHVMYTRHQVVMAARHRAASQIQAVYERYLYLKAIRLPSWCVVGQQVVVALSIARRAAITFQFYPGKDFTAGNFTTLAPPVDIERLKQRCRHDEQCAAFASDGSLKRFVPRQLSQLQPMKRAAEVSPLDGLYIKQIPRDDAKVITHAIVEAIPPNKFGMLQVVFDGTGVVEDVPVQKLSLRWKRTYDFTADEWFYVDEITKRRAAKPPAAYTDDQERHDEIALRKRIYAKEQDEEYQRKRIRSAIKLQCAFRNRKARKLFRFMLAVREKEKEHAAQVEQVAQQVAKKREKRRRWWFR</sequence>
<protein>
    <submittedName>
        <fullName evidence="1">Uncharacterized protein</fullName>
    </submittedName>
</protein>
<dbReference type="Proteomes" id="UP000481153">
    <property type="component" value="Unassembled WGS sequence"/>
</dbReference>
<dbReference type="AlphaFoldDB" id="A0A6G0X751"/>
<accession>A0A6G0X751</accession>
<comment type="caution">
    <text evidence="1">The sequence shown here is derived from an EMBL/GenBank/DDBJ whole genome shotgun (WGS) entry which is preliminary data.</text>
</comment>
<keyword evidence="2" id="KW-1185">Reference proteome</keyword>
<dbReference type="VEuPathDB" id="FungiDB:AeMF1_005354"/>
<dbReference type="EMBL" id="VJMJ01000093">
    <property type="protein sequence ID" value="KAF0735822.1"/>
    <property type="molecule type" value="Genomic_DNA"/>
</dbReference>
<dbReference type="PROSITE" id="PS50096">
    <property type="entry name" value="IQ"/>
    <property type="match status" value="1"/>
</dbReference>
<gene>
    <name evidence="1" type="ORF">Ae201684_007826</name>
</gene>
<organism evidence="1 2">
    <name type="scientific">Aphanomyces euteiches</name>
    <dbReference type="NCBI Taxonomy" id="100861"/>
    <lineage>
        <taxon>Eukaryota</taxon>
        <taxon>Sar</taxon>
        <taxon>Stramenopiles</taxon>
        <taxon>Oomycota</taxon>
        <taxon>Saprolegniomycetes</taxon>
        <taxon>Saprolegniales</taxon>
        <taxon>Verrucalvaceae</taxon>
        <taxon>Aphanomyces</taxon>
    </lineage>
</organism>
<reference evidence="1 2" key="1">
    <citation type="submission" date="2019-07" db="EMBL/GenBank/DDBJ databases">
        <title>Genomics analysis of Aphanomyces spp. identifies a new class of oomycete effector associated with host adaptation.</title>
        <authorList>
            <person name="Gaulin E."/>
        </authorList>
    </citation>
    <scope>NUCLEOTIDE SEQUENCE [LARGE SCALE GENOMIC DNA]</scope>
    <source>
        <strain evidence="1 2">ATCC 201684</strain>
    </source>
</reference>